<dbReference type="AlphaFoldDB" id="A0A1M5RZX9"/>
<dbReference type="Proteomes" id="UP000189796">
    <property type="component" value="Chromosome I"/>
</dbReference>
<accession>A0A1M5RZX9</accession>
<proteinExistence type="predicted"/>
<protein>
    <submittedName>
        <fullName evidence="1">Uncharacterized protein</fullName>
    </submittedName>
</protein>
<evidence type="ECO:0000313" key="2">
    <source>
        <dbReference type="Proteomes" id="UP000189796"/>
    </source>
</evidence>
<sequence length="85" mass="9548">MPPVKLSRDEFEKRYRSGVIASSVRLWMLLGMRTATREKSPITRKAVPGFADPDYEMSVDWLAAREAILAAHADTTTSARNYVSC</sequence>
<evidence type="ECO:0000313" key="1">
    <source>
        <dbReference type="EMBL" id="SHH31770.1"/>
    </source>
</evidence>
<gene>
    <name evidence="1" type="ORF">SAMN05443248_4428</name>
</gene>
<dbReference type="EMBL" id="LT670817">
    <property type="protein sequence ID" value="SHH31770.1"/>
    <property type="molecule type" value="Genomic_DNA"/>
</dbReference>
<reference evidence="1 2" key="1">
    <citation type="submission" date="2016-11" db="EMBL/GenBank/DDBJ databases">
        <authorList>
            <person name="Jaros S."/>
            <person name="Januszkiewicz K."/>
            <person name="Wedrychowicz H."/>
        </authorList>
    </citation>
    <scope>NUCLEOTIDE SEQUENCE [LARGE SCALE GENOMIC DNA]</scope>
    <source>
        <strain evidence="1 2">GAS138</strain>
    </source>
</reference>
<name>A0A1M5RZX9_9BRAD</name>
<organism evidence="1 2">
    <name type="scientific">Bradyrhizobium erythrophlei</name>
    <dbReference type="NCBI Taxonomy" id="1437360"/>
    <lineage>
        <taxon>Bacteria</taxon>
        <taxon>Pseudomonadati</taxon>
        <taxon>Pseudomonadota</taxon>
        <taxon>Alphaproteobacteria</taxon>
        <taxon>Hyphomicrobiales</taxon>
        <taxon>Nitrobacteraceae</taxon>
        <taxon>Bradyrhizobium</taxon>
    </lineage>
</organism>